<proteinExistence type="predicted"/>
<evidence type="ECO:0000256" key="1">
    <source>
        <dbReference type="SAM" id="MobiDB-lite"/>
    </source>
</evidence>
<dbReference type="EMBL" id="BK015769">
    <property type="protein sequence ID" value="DAE24135.1"/>
    <property type="molecule type" value="Genomic_DNA"/>
</dbReference>
<reference evidence="2" key="1">
    <citation type="journal article" date="2021" name="Proc. Natl. Acad. Sci. U.S.A.">
        <title>A Catalog of Tens of Thousands of Viruses from Human Metagenomes Reveals Hidden Associations with Chronic Diseases.</title>
        <authorList>
            <person name="Tisza M.J."/>
            <person name="Buck C.B."/>
        </authorList>
    </citation>
    <scope>NUCLEOTIDE SEQUENCE</scope>
    <source>
        <strain evidence="2">CtLtm40</strain>
    </source>
</reference>
<name>A0A8S5QXZ0_9CAUD</name>
<organism evidence="2">
    <name type="scientific">Myoviridae sp. ctLtm40</name>
    <dbReference type="NCBI Taxonomy" id="2826641"/>
    <lineage>
        <taxon>Viruses</taxon>
        <taxon>Duplodnaviria</taxon>
        <taxon>Heunggongvirae</taxon>
        <taxon>Uroviricota</taxon>
        <taxon>Caudoviricetes</taxon>
    </lineage>
</organism>
<evidence type="ECO:0000313" key="2">
    <source>
        <dbReference type="EMBL" id="DAE24135.1"/>
    </source>
</evidence>
<protein>
    <submittedName>
        <fullName evidence="2">Uncharacterized protein</fullName>
    </submittedName>
</protein>
<feature type="region of interest" description="Disordered" evidence="1">
    <location>
        <begin position="66"/>
        <end position="95"/>
    </location>
</feature>
<sequence>MTAHAVGALLLGSADNWNFNASNPCLHFGGNYNQNGNHGLFYVNYNSASNSNANIGCRVLLWTGYPPPHPATQRPTPGRGHPRHPLVQISHQDTV</sequence>
<accession>A0A8S5QXZ0</accession>